<evidence type="ECO:0000313" key="1">
    <source>
        <dbReference type="EMBL" id="TMJ15144.1"/>
    </source>
</evidence>
<dbReference type="AlphaFoldDB" id="A0A537M4D4"/>
<name>A0A537M4D4_9BACT</name>
<proteinExistence type="predicted"/>
<reference evidence="1 2" key="1">
    <citation type="journal article" date="2019" name="Nat. Microbiol.">
        <title>Mediterranean grassland soil C-N compound turnover is dependent on rainfall and depth, and is mediated by genomically divergent microorganisms.</title>
        <authorList>
            <person name="Diamond S."/>
            <person name="Andeer P.F."/>
            <person name="Li Z."/>
            <person name="Crits-Christoph A."/>
            <person name="Burstein D."/>
            <person name="Anantharaman K."/>
            <person name="Lane K.R."/>
            <person name="Thomas B.C."/>
            <person name="Pan C."/>
            <person name="Northen T.R."/>
            <person name="Banfield J.F."/>
        </authorList>
    </citation>
    <scope>NUCLEOTIDE SEQUENCE [LARGE SCALE GENOMIC DNA]</scope>
    <source>
        <strain evidence="1">NP_5</strain>
    </source>
</reference>
<evidence type="ECO:0000313" key="2">
    <source>
        <dbReference type="Proteomes" id="UP000320393"/>
    </source>
</evidence>
<organism evidence="1 2">
    <name type="scientific">Candidatus Segetimicrobium genomatis</name>
    <dbReference type="NCBI Taxonomy" id="2569760"/>
    <lineage>
        <taxon>Bacteria</taxon>
        <taxon>Bacillati</taxon>
        <taxon>Candidatus Sysuimicrobiota</taxon>
        <taxon>Candidatus Sysuimicrobiia</taxon>
        <taxon>Candidatus Sysuimicrobiales</taxon>
        <taxon>Candidatus Segetimicrobiaceae</taxon>
        <taxon>Candidatus Segetimicrobium</taxon>
    </lineage>
</organism>
<dbReference type="Gene3D" id="3.50.50.60">
    <property type="entry name" value="FAD/NAD(P)-binding domain"/>
    <property type="match status" value="1"/>
</dbReference>
<dbReference type="EMBL" id="VBAM01000072">
    <property type="protein sequence ID" value="TMJ15144.1"/>
    <property type="molecule type" value="Genomic_DNA"/>
</dbReference>
<dbReference type="InterPro" id="IPR036188">
    <property type="entry name" value="FAD/NAD-bd_sf"/>
</dbReference>
<dbReference type="SUPFAM" id="SSF51905">
    <property type="entry name" value="FAD/NAD(P)-binding domain"/>
    <property type="match status" value="1"/>
</dbReference>
<dbReference type="PRINTS" id="PR00469">
    <property type="entry name" value="PNDRDTASEII"/>
</dbReference>
<accession>A0A537M4D4</accession>
<feature type="non-terminal residue" evidence="1">
    <location>
        <position position="118"/>
    </location>
</feature>
<comment type="caution">
    <text evidence="1">The sequence shown here is derived from an EMBL/GenBank/DDBJ whole genome shotgun (WGS) entry which is preliminary data.</text>
</comment>
<dbReference type="Proteomes" id="UP000320393">
    <property type="component" value="Unassembled WGS sequence"/>
</dbReference>
<gene>
    <name evidence="1" type="ORF">E6H02_02450</name>
</gene>
<sequence length="118" mass="12703">MAQDLFDVTILGAGPVGLYAAYYSGFRTLRTKIVESLNALGGQVTALYPEKWIYDVAGFPKILGRDLIDNLTEQAMQYHPTVCLGQTVGSLTVQPDGTILLASDGTEHLTRTLLITAG</sequence>
<protein>
    <submittedName>
        <fullName evidence="1">NAD(P)/FAD-dependent oxidoreductase</fullName>
    </submittedName>
</protein>